<protein>
    <submittedName>
        <fullName evidence="2">Uncharacterized protein</fullName>
    </submittedName>
</protein>
<proteinExistence type="predicted"/>
<dbReference type="EMBL" id="KN647998">
    <property type="protein sequence ID" value="KHN35772.1"/>
    <property type="molecule type" value="Genomic_DNA"/>
</dbReference>
<feature type="region of interest" description="Disordered" evidence="1">
    <location>
        <begin position="1"/>
        <end position="58"/>
    </location>
</feature>
<accession>A0A0B2RVI2</accession>
<sequence length="82" mass="8947">MPAESRSPVVNPPPSPELQVVPPSPPLIIISDASSDETATPPDSPAGETTDPPDSQMKELPIFLIRHLEKLLLSLIPQFRHY</sequence>
<dbReference type="Proteomes" id="UP000053555">
    <property type="component" value="Unassembled WGS sequence"/>
</dbReference>
<dbReference type="AlphaFoldDB" id="A0A0B2RVI2"/>
<reference evidence="2" key="1">
    <citation type="submission" date="2014-07" db="EMBL/GenBank/DDBJ databases">
        <title>Identification of a novel salt tolerance gene in wild soybean by whole-genome sequencing.</title>
        <authorList>
            <person name="Lam H.-M."/>
            <person name="Qi X."/>
            <person name="Li M.-W."/>
            <person name="Liu X."/>
            <person name="Xie M."/>
            <person name="Ni M."/>
            <person name="Xu X."/>
        </authorList>
    </citation>
    <scope>NUCLEOTIDE SEQUENCE [LARGE SCALE GENOMIC DNA]</scope>
    <source>
        <tissue evidence="2">Root</tissue>
    </source>
</reference>
<evidence type="ECO:0000256" key="1">
    <source>
        <dbReference type="SAM" id="MobiDB-lite"/>
    </source>
</evidence>
<feature type="compositionally biased region" description="Pro residues" evidence="1">
    <location>
        <begin position="10"/>
        <end position="26"/>
    </location>
</feature>
<gene>
    <name evidence="2" type="ORF">glysoja_043806</name>
</gene>
<evidence type="ECO:0000313" key="2">
    <source>
        <dbReference type="EMBL" id="KHN35772.1"/>
    </source>
</evidence>
<name>A0A0B2RVI2_GLYSO</name>
<organism evidence="2">
    <name type="scientific">Glycine soja</name>
    <name type="common">Wild soybean</name>
    <dbReference type="NCBI Taxonomy" id="3848"/>
    <lineage>
        <taxon>Eukaryota</taxon>
        <taxon>Viridiplantae</taxon>
        <taxon>Streptophyta</taxon>
        <taxon>Embryophyta</taxon>
        <taxon>Tracheophyta</taxon>
        <taxon>Spermatophyta</taxon>
        <taxon>Magnoliopsida</taxon>
        <taxon>eudicotyledons</taxon>
        <taxon>Gunneridae</taxon>
        <taxon>Pentapetalae</taxon>
        <taxon>rosids</taxon>
        <taxon>fabids</taxon>
        <taxon>Fabales</taxon>
        <taxon>Fabaceae</taxon>
        <taxon>Papilionoideae</taxon>
        <taxon>50 kb inversion clade</taxon>
        <taxon>NPAAA clade</taxon>
        <taxon>indigoferoid/millettioid clade</taxon>
        <taxon>Phaseoleae</taxon>
        <taxon>Glycine</taxon>
        <taxon>Glycine subgen. Soja</taxon>
    </lineage>
</organism>